<evidence type="ECO:0000256" key="1">
    <source>
        <dbReference type="SAM" id="MobiDB-lite"/>
    </source>
</evidence>
<dbReference type="EMBL" id="JAIWYP010000005">
    <property type="protein sequence ID" value="KAH3820049.1"/>
    <property type="molecule type" value="Genomic_DNA"/>
</dbReference>
<dbReference type="AlphaFoldDB" id="A0A9D4GR64"/>
<sequence>MHLTLQRDKNEALTSLQQKRNGELLREATTDSLSNLRQEGETLVPPNPEWPGMNGNAFEIDFS</sequence>
<accession>A0A9D4GR64</accession>
<feature type="compositionally biased region" description="Basic and acidic residues" evidence="1">
    <location>
        <begin position="20"/>
        <end position="29"/>
    </location>
</feature>
<comment type="caution">
    <text evidence="2">The sequence shown here is derived from an EMBL/GenBank/DDBJ whole genome shotgun (WGS) entry which is preliminary data.</text>
</comment>
<evidence type="ECO:0000313" key="2">
    <source>
        <dbReference type="EMBL" id="KAH3820049.1"/>
    </source>
</evidence>
<proteinExistence type="predicted"/>
<keyword evidence="3" id="KW-1185">Reference proteome</keyword>
<dbReference type="Proteomes" id="UP000828390">
    <property type="component" value="Unassembled WGS sequence"/>
</dbReference>
<feature type="region of interest" description="Disordered" evidence="1">
    <location>
        <begin position="1"/>
        <end position="63"/>
    </location>
</feature>
<reference evidence="2" key="2">
    <citation type="submission" date="2020-11" db="EMBL/GenBank/DDBJ databases">
        <authorList>
            <person name="McCartney M.A."/>
            <person name="Auch B."/>
            <person name="Kono T."/>
            <person name="Mallez S."/>
            <person name="Becker A."/>
            <person name="Gohl D.M."/>
            <person name="Silverstein K.A.T."/>
            <person name="Koren S."/>
            <person name="Bechman K.B."/>
            <person name="Herman A."/>
            <person name="Abrahante J.E."/>
            <person name="Garbe J."/>
        </authorList>
    </citation>
    <scope>NUCLEOTIDE SEQUENCE</scope>
    <source>
        <strain evidence="2">Duluth1</strain>
        <tissue evidence="2">Whole animal</tissue>
    </source>
</reference>
<evidence type="ECO:0000313" key="3">
    <source>
        <dbReference type="Proteomes" id="UP000828390"/>
    </source>
</evidence>
<feature type="compositionally biased region" description="Basic and acidic residues" evidence="1">
    <location>
        <begin position="1"/>
        <end position="11"/>
    </location>
</feature>
<organism evidence="2 3">
    <name type="scientific">Dreissena polymorpha</name>
    <name type="common">Zebra mussel</name>
    <name type="synonym">Mytilus polymorpha</name>
    <dbReference type="NCBI Taxonomy" id="45954"/>
    <lineage>
        <taxon>Eukaryota</taxon>
        <taxon>Metazoa</taxon>
        <taxon>Spiralia</taxon>
        <taxon>Lophotrochozoa</taxon>
        <taxon>Mollusca</taxon>
        <taxon>Bivalvia</taxon>
        <taxon>Autobranchia</taxon>
        <taxon>Heteroconchia</taxon>
        <taxon>Euheterodonta</taxon>
        <taxon>Imparidentia</taxon>
        <taxon>Neoheterodontei</taxon>
        <taxon>Myida</taxon>
        <taxon>Dreissenoidea</taxon>
        <taxon>Dreissenidae</taxon>
        <taxon>Dreissena</taxon>
    </lineage>
</organism>
<reference evidence="2" key="1">
    <citation type="journal article" date="2019" name="bioRxiv">
        <title>The Genome of the Zebra Mussel, Dreissena polymorpha: A Resource for Invasive Species Research.</title>
        <authorList>
            <person name="McCartney M.A."/>
            <person name="Auch B."/>
            <person name="Kono T."/>
            <person name="Mallez S."/>
            <person name="Zhang Y."/>
            <person name="Obille A."/>
            <person name="Becker A."/>
            <person name="Abrahante J.E."/>
            <person name="Garbe J."/>
            <person name="Badalamenti J.P."/>
            <person name="Herman A."/>
            <person name="Mangelson H."/>
            <person name="Liachko I."/>
            <person name="Sullivan S."/>
            <person name="Sone E.D."/>
            <person name="Koren S."/>
            <person name="Silverstein K.A.T."/>
            <person name="Beckman K.B."/>
            <person name="Gohl D.M."/>
        </authorList>
    </citation>
    <scope>NUCLEOTIDE SEQUENCE</scope>
    <source>
        <strain evidence="2">Duluth1</strain>
        <tissue evidence="2">Whole animal</tissue>
    </source>
</reference>
<gene>
    <name evidence="2" type="ORF">DPMN_121793</name>
</gene>
<name>A0A9D4GR64_DREPO</name>
<protein>
    <submittedName>
        <fullName evidence="2">Uncharacterized protein</fullName>
    </submittedName>
</protein>